<dbReference type="Gene3D" id="1.20.58.2190">
    <property type="match status" value="2"/>
</dbReference>
<dbReference type="GO" id="GO:0005737">
    <property type="term" value="C:cytoplasm"/>
    <property type="evidence" value="ECO:0007669"/>
    <property type="project" value="TreeGrafter"/>
</dbReference>
<dbReference type="CDD" id="cd09212">
    <property type="entry name" value="PUB"/>
    <property type="match status" value="2"/>
</dbReference>
<reference evidence="3 4" key="1">
    <citation type="submission" date="2017-03" db="EMBL/GenBank/DDBJ databases">
        <title>An alternative strategy for trypanosome survival in the mammalian bloodstream revealed through genome and transcriptome analysis of the ubiquitous bovine parasite Trypanosoma (Megatrypanum) theileri.</title>
        <authorList>
            <person name="Kelly S."/>
            <person name="Ivens A."/>
            <person name="Mott A."/>
            <person name="O'Neill E."/>
            <person name="Emms D."/>
            <person name="Macleod O."/>
            <person name="Voorheis P."/>
            <person name="Matthews J."/>
            <person name="Matthews K."/>
            <person name="Carrington M."/>
        </authorList>
    </citation>
    <scope>NUCLEOTIDE SEQUENCE [LARGE SCALE GENOMIC DNA]</scope>
    <source>
        <strain evidence="3">Edinburgh</strain>
    </source>
</reference>
<name>A0A1X0NUY9_9TRYP</name>
<accession>A0A1X0NUY9</accession>
<evidence type="ECO:0000259" key="2">
    <source>
        <dbReference type="Pfam" id="PF09409"/>
    </source>
</evidence>
<dbReference type="OrthoDB" id="336240at2759"/>
<dbReference type="InterPro" id="IPR036339">
    <property type="entry name" value="PUB-like_dom_sf"/>
</dbReference>
<evidence type="ECO:0000313" key="3">
    <source>
        <dbReference type="EMBL" id="ORC88516.1"/>
    </source>
</evidence>
<dbReference type="SUPFAM" id="SSF143503">
    <property type="entry name" value="PUG domain-like"/>
    <property type="match status" value="2"/>
</dbReference>
<feature type="domain" description="PUB" evidence="2">
    <location>
        <begin position="224"/>
        <end position="299"/>
    </location>
</feature>
<dbReference type="VEuPathDB" id="TriTrypDB:TM35_000161540"/>
<dbReference type="Pfam" id="PF09409">
    <property type="entry name" value="PUB"/>
    <property type="match status" value="2"/>
</dbReference>
<proteinExistence type="predicted"/>
<dbReference type="SMART" id="SM00580">
    <property type="entry name" value="PUG"/>
    <property type="match status" value="2"/>
</dbReference>
<organism evidence="3 4">
    <name type="scientific">Trypanosoma theileri</name>
    <dbReference type="NCBI Taxonomy" id="67003"/>
    <lineage>
        <taxon>Eukaryota</taxon>
        <taxon>Discoba</taxon>
        <taxon>Euglenozoa</taxon>
        <taxon>Kinetoplastea</taxon>
        <taxon>Metakinetoplastina</taxon>
        <taxon>Trypanosomatida</taxon>
        <taxon>Trypanosomatidae</taxon>
        <taxon>Trypanosoma</taxon>
    </lineage>
</organism>
<feature type="domain" description="PUB" evidence="2">
    <location>
        <begin position="78"/>
        <end position="139"/>
    </location>
</feature>
<evidence type="ECO:0000256" key="1">
    <source>
        <dbReference type="SAM" id="MobiDB-lite"/>
    </source>
</evidence>
<feature type="region of interest" description="Disordered" evidence="1">
    <location>
        <begin position="338"/>
        <end position="410"/>
    </location>
</feature>
<gene>
    <name evidence="3" type="ORF">TM35_000161540</name>
</gene>
<dbReference type="STRING" id="67003.A0A1X0NUY9"/>
<protein>
    <recommendedName>
        <fullName evidence="2">PUB domain-containing protein</fullName>
    </recommendedName>
</protein>
<dbReference type="PANTHER" id="PTHR23153:SF38">
    <property type="entry name" value="UBX DOMAIN-CONTAINING PROTEIN 6"/>
    <property type="match status" value="1"/>
</dbReference>
<dbReference type="RefSeq" id="XP_028882582.1">
    <property type="nucleotide sequence ID" value="XM_029026026.1"/>
</dbReference>
<dbReference type="AlphaFoldDB" id="A0A1X0NUY9"/>
<dbReference type="EMBL" id="NBCO01000016">
    <property type="protein sequence ID" value="ORC88516.1"/>
    <property type="molecule type" value="Genomic_DNA"/>
</dbReference>
<evidence type="ECO:0000313" key="4">
    <source>
        <dbReference type="Proteomes" id="UP000192257"/>
    </source>
</evidence>
<dbReference type="Proteomes" id="UP000192257">
    <property type="component" value="Unassembled WGS sequence"/>
</dbReference>
<dbReference type="GeneID" id="39985806"/>
<keyword evidence="4" id="KW-1185">Reference proteome</keyword>
<sequence length="410" mass="46963">MSSLSEEILKLSELFTNGILSPEEFKAAKEAAIKRYNLPSASPAEDVKDHVKEVKQHIPFSRINISEFDEDAAGQANREKAYGLMETILRNLQFHPMEQKYRRLRLGNPVLQSQLFSVPGTMTFLGSLGFIVERDEEKREENMWLPDVPQKNLLNEALEAINFLRNRDREAQTHTRDYMRLRQNLSLAVRRERWERAKAVGELRTYIAQEFCADDAGDGLHTSASNLEKLDSILRNILHHPTEGKYRKLRLCNKSVYRAVVQQRGGLELLLECAGAELEEEGGGEAYLVFREGAVTQAELESALRTLEDSQRAVQQAREDASRREREEALELMRKEMRRARQQEGLQVRRGTKEGSQGGGPEHPEEEGHQSRRRVPIAEAVRYLMGKGDACEKYGKDEEGEGEENEERRE</sequence>
<dbReference type="PANTHER" id="PTHR23153">
    <property type="entry name" value="UBX-RELATED"/>
    <property type="match status" value="1"/>
</dbReference>
<dbReference type="InterPro" id="IPR018997">
    <property type="entry name" value="PUB_domain"/>
</dbReference>
<feature type="compositionally biased region" description="Acidic residues" evidence="1">
    <location>
        <begin position="398"/>
        <end position="410"/>
    </location>
</feature>
<comment type="caution">
    <text evidence="3">The sequence shown here is derived from an EMBL/GenBank/DDBJ whole genome shotgun (WGS) entry which is preliminary data.</text>
</comment>